<dbReference type="InterPro" id="IPR043128">
    <property type="entry name" value="Rev_trsase/Diguanyl_cyclase"/>
</dbReference>
<evidence type="ECO:0000259" key="4">
    <source>
        <dbReference type="PROSITE" id="PS50887"/>
    </source>
</evidence>
<feature type="transmembrane region" description="Helical" evidence="2">
    <location>
        <begin position="99"/>
        <end position="120"/>
    </location>
</feature>
<keyword evidence="6" id="KW-1185">Reference proteome</keyword>
<protein>
    <submittedName>
        <fullName evidence="5">Diguanylate cyclase (GGDEF)-like protein</fullName>
    </submittedName>
</protein>
<dbReference type="SUPFAM" id="SSF55073">
    <property type="entry name" value="Nucleotide cyclase"/>
    <property type="match status" value="1"/>
</dbReference>
<feature type="transmembrane region" description="Helical" evidence="2">
    <location>
        <begin position="74"/>
        <end position="93"/>
    </location>
</feature>
<dbReference type="OrthoDB" id="23692at2"/>
<feature type="transmembrane region" description="Helical" evidence="2">
    <location>
        <begin position="270"/>
        <end position="287"/>
    </location>
</feature>
<dbReference type="GO" id="GO:0071111">
    <property type="term" value="F:cyclic-guanylate-specific phosphodiesterase activity"/>
    <property type="evidence" value="ECO:0007669"/>
    <property type="project" value="InterPro"/>
</dbReference>
<keyword evidence="2" id="KW-1133">Transmembrane helix</keyword>
<organism evidence="5 6">
    <name type="scientific">Quadrisphaera granulorum</name>
    <dbReference type="NCBI Taxonomy" id="317664"/>
    <lineage>
        <taxon>Bacteria</taxon>
        <taxon>Bacillati</taxon>
        <taxon>Actinomycetota</taxon>
        <taxon>Actinomycetes</taxon>
        <taxon>Kineosporiales</taxon>
        <taxon>Kineosporiaceae</taxon>
        <taxon>Quadrisphaera</taxon>
    </lineage>
</organism>
<feature type="domain" description="EAL" evidence="3">
    <location>
        <begin position="514"/>
        <end position="771"/>
    </location>
</feature>
<dbReference type="Pfam" id="PF00990">
    <property type="entry name" value="GGDEF"/>
    <property type="match status" value="1"/>
</dbReference>
<proteinExistence type="predicted"/>
<feature type="transmembrane region" description="Helical" evidence="2">
    <location>
        <begin position="299"/>
        <end position="317"/>
    </location>
</feature>
<dbReference type="InterPro" id="IPR050706">
    <property type="entry name" value="Cyclic-di-GMP_PDE-like"/>
</dbReference>
<feature type="transmembrane region" description="Helical" evidence="2">
    <location>
        <begin position="46"/>
        <end position="67"/>
    </location>
</feature>
<dbReference type="EMBL" id="QGDQ01000020">
    <property type="protein sequence ID" value="PWJ51754.1"/>
    <property type="molecule type" value="Genomic_DNA"/>
</dbReference>
<dbReference type="CDD" id="cd01948">
    <property type="entry name" value="EAL"/>
    <property type="match status" value="1"/>
</dbReference>
<dbReference type="PANTHER" id="PTHR33121:SF70">
    <property type="entry name" value="SIGNALING PROTEIN YKOW"/>
    <property type="match status" value="1"/>
</dbReference>
<dbReference type="SMART" id="SM00267">
    <property type="entry name" value="GGDEF"/>
    <property type="match status" value="1"/>
</dbReference>
<name>A0A316A4M1_9ACTN</name>
<feature type="transmembrane region" description="Helical" evidence="2">
    <location>
        <begin position="204"/>
        <end position="221"/>
    </location>
</feature>
<sequence>MARAGRRLATVRDVAAAVGMAVALAAAVAVVVLLTIVVALQPPATAVRVLGAVQVVGVLGVLAGVLWNRPARPLVWWVLLAVSVLYGAAWWGVVLDATSVYVGLACTGVFVGLGRVVVIAGRLSERDAAIDAVDVSLLAVAAASSSLTLLAVLHISPGASPQSWGPMSTAEVWLAAQASGTVVVAAAGAWAVATGRLRSASVQLLVIVAGSLLVWHVATIAEALTRGYVPGTIADAALVPAWSAFAAAAWHPSMRALGRPVAPSGRRFPATLAVLGAGVTLVLLPGLSRWTDAAEPTPLLVAASALTVALLVLRQWLTTRRARRSGGVDPLTGLGTRRTLLEALAARLADPSSPAALLCVVDLEAFADVNATRGHAAGDSALAVVAERLERAGPPGSRTYRTSGDGFAVLAPDDGTGGSPTSEGGAEPSATARRLLEALEPAVEVPGGHVRLRGRVAEVRLPGRPSDDPDDAEAVARGANAQLGDAELALVEAVRRRAPLMRATPQLLATRHDERVLASRLPTAVASGEIVAHYQPIVRLGASFPDDRVSGHEALARWHHPERGVLGAESLVPLAERLGVVRDVDEAVLRAALRDCAAWRAGGAADLTVSVNASASTLLRPDLPAVVLRALEHEQLPGTALVLEITEGSWLTDRQRIAERLHVLREHGVRVAVDDFGTGYASLDYLVSFPVDSLKVDRSLVRRIVEPACCRLLARVVEIANDLSILPLAEGVDTAEQVELARSLGFRAVQGYAVGTAVPAPGTTSEPPLAEATS</sequence>
<keyword evidence="2" id="KW-0812">Transmembrane</keyword>
<feature type="transmembrane region" description="Helical" evidence="2">
    <location>
        <begin position="172"/>
        <end position="192"/>
    </location>
</feature>
<evidence type="ECO:0000259" key="3">
    <source>
        <dbReference type="PROSITE" id="PS50883"/>
    </source>
</evidence>
<dbReference type="Proteomes" id="UP000245469">
    <property type="component" value="Unassembled WGS sequence"/>
</dbReference>
<dbReference type="PROSITE" id="PS50883">
    <property type="entry name" value="EAL"/>
    <property type="match status" value="1"/>
</dbReference>
<feature type="transmembrane region" description="Helical" evidence="2">
    <location>
        <begin position="14"/>
        <end position="40"/>
    </location>
</feature>
<dbReference type="RefSeq" id="WP_146211226.1">
    <property type="nucleotide sequence ID" value="NZ_QGDQ01000020.1"/>
</dbReference>
<dbReference type="InterPro" id="IPR029787">
    <property type="entry name" value="Nucleotide_cyclase"/>
</dbReference>
<dbReference type="Pfam" id="PF00563">
    <property type="entry name" value="EAL"/>
    <property type="match status" value="1"/>
</dbReference>
<accession>A0A316A4M1</accession>
<reference evidence="5 6" key="1">
    <citation type="submission" date="2018-03" db="EMBL/GenBank/DDBJ databases">
        <title>Genomic Encyclopedia of Archaeal and Bacterial Type Strains, Phase II (KMG-II): from individual species to whole genera.</title>
        <authorList>
            <person name="Goeker M."/>
        </authorList>
    </citation>
    <scope>NUCLEOTIDE SEQUENCE [LARGE SCALE GENOMIC DNA]</scope>
    <source>
        <strain evidence="5 6">DSM 44889</strain>
    </source>
</reference>
<dbReference type="InterPro" id="IPR035919">
    <property type="entry name" value="EAL_sf"/>
</dbReference>
<dbReference type="AlphaFoldDB" id="A0A316A4M1"/>
<feature type="region of interest" description="Disordered" evidence="1">
    <location>
        <begin position="410"/>
        <end position="429"/>
    </location>
</feature>
<dbReference type="Gene3D" id="3.20.20.450">
    <property type="entry name" value="EAL domain"/>
    <property type="match status" value="1"/>
</dbReference>
<evidence type="ECO:0000313" key="6">
    <source>
        <dbReference type="Proteomes" id="UP000245469"/>
    </source>
</evidence>
<dbReference type="PROSITE" id="PS50887">
    <property type="entry name" value="GGDEF"/>
    <property type="match status" value="1"/>
</dbReference>
<dbReference type="SUPFAM" id="SSF141868">
    <property type="entry name" value="EAL domain-like"/>
    <property type="match status" value="1"/>
</dbReference>
<dbReference type="Gene3D" id="3.30.70.270">
    <property type="match status" value="1"/>
</dbReference>
<comment type="caution">
    <text evidence="5">The sequence shown here is derived from an EMBL/GenBank/DDBJ whole genome shotgun (WGS) entry which is preliminary data.</text>
</comment>
<dbReference type="InterPro" id="IPR000160">
    <property type="entry name" value="GGDEF_dom"/>
</dbReference>
<feature type="domain" description="GGDEF" evidence="4">
    <location>
        <begin position="354"/>
        <end position="493"/>
    </location>
</feature>
<gene>
    <name evidence="5" type="ORF">BXY45_12032</name>
</gene>
<feature type="transmembrane region" description="Helical" evidence="2">
    <location>
        <begin position="132"/>
        <end position="152"/>
    </location>
</feature>
<keyword evidence="2" id="KW-0472">Membrane</keyword>
<evidence type="ECO:0000256" key="1">
    <source>
        <dbReference type="SAM" id="MobiDB-lite"/>
    </source>
</evidence>
<evidence type="ECO:0000256" key="2">
    <source>
        <dbReference type="SAM" id="Phobius"/>
    </source>
</evidence>
<evidence type="ECO:0000313" key="5">
    <source>
        <dbReference type="EMBL" id="PWJ51754.1"/>
    </source>
</evidence>
<dbReference type="InterPro" id="IPR001633">
    <property type="entry name" value="EAL_dom"/>
</dbReference>
<dbReference type="PANTHER" id="PTHR33121">
    <property type="entry name" value="CYCLIC DI-GMP PHOSPHODIESTERASE PDEF"/>
    <property type="match status" value="1"/>
</dbReference>
<dbReference type="SMART" id="SM00052">
    <property type="entry name" value="EAL"/>
    <property type="match status" value="1"/>
</dbReference>